<keyword evidence="5 8" id="KW-1133">Transmembrane helix</keyword>
<dbReference type="InterPro" id="IPR006307">
    <property type="entry name" value="BsaZ-like"/>
</dbReference>
<protein>
    <submittedName>
        <fullName evidence="9">Type III secretory pathway, component EscU</fullName>
    </submittedName>
</protein>
<keyword evidence="6" id="KW-0843">Virulence</keyword>
<dbReference type="PRINTS" id="PR00950">
    <property type="entry name" value="TYPE3IMSPROT"/>
</dbReference>
<dbReference type="eggNOG" id="COG4792">
    <property type="taxonomic scope" value="Bacteria"/>
</dbReference>
<evidence type="ECO:0000256" key="8">
    <source>
        <dbReference type="SAM" id="Phobius"/>
    </source>
</evidence>
<proteinExistence type="inferred from homology"/>
<reference evidence="9 10" key="1">
    <citation type="journal article" date="2005" name="Nucleic Acids Res.">
        <title>Genomic blueprint of Hahella chejuensis, a marine microbe producing an algicidal agent.</title>
        <authorList>
            <person name="Jeong H."/>
            <person name="Yim J.H."/>
            <person name="Lee C."/>
            <person name="Choi S.-H."/>
            <person name="Park Y.K."/>
            <person name="Yoon S.H."/>
            <person name="Hur C.-G."/>
            <person name="Kang H.-Y."/>
            <person name="Kim D."/>
            <person name="Lee H.H."/>
            <person name="Park K.H."/>
            <person name="Park S.-H."/>
            <person name="Park H.-S."/>
            <person name="Lee H.K."/>
            <person name="Oh T.K."/>
            <person name="Kim J.F."/>
        </authorList>
    </citation>
    <scope>NUCLEOTIDE SEQUENCE [LARGE SCALE GENOMIC DNA]</scope>
    <source>
        <strain evidence="9 10">KCTC 2396</strain>
    </source>
</reference>
<dbReference type="InterPro" id="IPR006135">
    <property type="entry name" value="T3SS_substrate_exporter"/>
</dbReference>
<dbReference type="OrthoDB" id="9807950at2"/>
<dbReference type="PANTHER" id="PTHR30531">
    <property type="entry name" value="FLAGELLAR BIOSYNTHETIC PROTEIN FLHB"/>
    <property type="match status" value="1"/>
</dbReference>
<dbReference type="Gene3D" id="6.10.250.2080">
    <property type="match status" value="1"/>
</dbReference>
<accession>Q2SH55</accession>
<evidence type="ECO:0000256" key="4">
    <source>
        <dbReference type="ARBA" id="ARBA00022692"/>
    </source>
</evidence>
<dbReference type="KEGG" id="hch:HCH_03260"/>
<feature type="transmembrane region" description="Helical" evidence="8">
    <location>
        <begin position="139"/>
        <end position="158"/>
    </location>
</feature>
<dbReference type="PANTHER" id="PTHR30531:SF14">
    <property type="entry name" value="SURFACE PRESENTATION OF ANTIGENS PROTEIN SPAS"/>
    <property type="match status" value="1"/>
</dbReference>
<comment type="similarity">
    <text evidence="2">Belongs to the type III secretion exporter family.</text>
</comment>
<dbReference type="STRING" id="349521.HCH_03260"/>
<dbReference type="GO" id="GO:0009306">
    <property type="term" value="P:protein secretion"/>
    <property type="evidence" value="ECO:0007669"/>
    <property type="project" value="InterPro"/>
</dbReference>
<evidence type="ECO:0000256" key="1">
    <source>
        <dbReference type="ARBA" id="ARBA00004651"/>
    </source>
</evidence>
<evidence type="ECO:0000313" key="10">
    <source>
        <dbReference type="Proteomes" id="UP000000238"/>
    </source>
</evidence>
<organism evidence="9 10">
    <name type="scientific">Hahella chejuensis (strain KCTC 2396)</name>
    <dbReference type="NCBI Taxonomy" id="349521"/>
    <lineage>
        <taxon>Bacteria</taxon>
        <taxon>Pseudomonadati</taxon>
        <taxon>Pseudomonadota</taxon>
        <taxon>Gammaproteobacteria</taxon>
        <taxon>Oceanospirillales</taxon>
        <taxon>Hahellaceae</taxon>
        <taxon>Hahella</taxon>
    </lineage>
</organism>
<dbReference type="InterPro" id="IPR029025">
    <property type="entry name" value="T3SS_substrate_exporter_C"/>
</dbReference>
<comment type="subcellular location">
    <subcellularLocation>
        <location evidence="1">Cell membrane</location>
        <topology evidence="1">Multi-pass membrane protein</topology>
    </subcellularLocation>
</comment>
<dbReference type="Pfam" id="PF01312">
    <property type="entry name" value="Bac_export_2"/>
    <property type="match status" value="1"/>
</dbReference>
<evidence type="ECO:0000256" key="2">
    <source>
        <dbReference type="ARBA" id="ARBA00010690"/>
    </source>
</evidence>
<keyword evidence="4 8" id="KW-0812">Transmembrane</keyword>
<evidence type="ECO:0000256" key="3">
    <source>
        <dbReference type="ARBA" id="ARBA00022475"/>
    </source>
</evidence>
<sequence length="345" mass="38467">MSEKTEKPTPKKLLDARKKGQVAHSKELVSTAMMIAMYGLLFASGYSLVEALQSLIDLPARFYGQPFGEALQAVLNGVFEKSLDILLPFILLVIVTAVVSNVGHVGPLFAMESVKFDLKKIDPVEGVKKLFSVRSLMELLKSIVKILFLSILIYWVITANLNDIRKLPHCGSDCIMPFIGHLMLQLAMVSMVAFVIVAVLDFLYQKHEHQKQLRMTKDEVKREYKDAEGNPEVIGQRKQIHREMLDGGMISQIKKASVIVTNPTHIAIGIYYDGDKRSLPTVILKAKNTTAQRVKKIAAKEGVPIMENIPLARALYAQAELENYIPSELIEPVAEVLKWVAGLES</sequence>
<keyword evidence="10" id="KW-1185">Reference proteome</keyword>
<dbReference type="NCBIfam" id="TIGR01404">
    <property type="entry name" value="FlhB_rel_III"/>
    <property type="match status" value="1"/>
</dbReference>
<gene>
    <name evidence="9" type="ordered locus">HCH_03260</name>
</gene>
<feature type="transmembrane region" description="Helical" evidence="8">
    <location>
        <begin position="178"/>
        <end position="204"/>
    </location>
</feature>
<evidence type="ECO:0000256" key="6">
    <source>
        <dbReference type="ARBA" id="ARBA00023026"/>
    </source>
</evidence>
<dbReference type="SUPFAM" id="SSF160544">
    <property type="entry name" value="EscU C-terminal domain-like"/>
    <property type="match status" value="1"/>
</dbReference>
<keyword evidence="7 8" id="KW-0472">Membrane</keyword>
<evidence type="ECO:0000313" key="9">
    <source>
        <dbReference type="EMBL" id="ABC30019.1"/>
    </source>
</evidence>
<dbReference type="MEROPS" id="N06.001"/>
<dbReference type="Proteomes" id="UP000000238">
    <property type="component" value="Chromosome"/>
</dbReference>
<dbReference type="RefSeq" id="WP_011397088.1">
    <property type="nucleotide sequence ID" value="NC_007645.1"/>
</dbReference>
<feature type="transmembrane region" description="Helical" evidence="8">
    <location>
        <begin position="85"/>
        <end position="110"/>
    </location>
</feature>
<dbReference type="EMBL" id="CP000155">
    <property type="protein sequence ID" value="ABC30019.1"/>
    <property type="molecule type" value="Genomic_DNA"/>
</dbReference>
<keyword evidence="3" id="KW-1003">Cell membrane</keyword>
<evidence type="ECO:0000256" key="5">
    <source>
        <dbReference type="ARBA" id="ARBA00022989"/>
    </source>
</evidence>
<feature type="transmembrane region" description="Helical" evidence="8">
    <location>
        <begin position="28"/>
        <end position="49"/>
    </location>
</feature>
<dbReference type="AlphaFoldDB" id="Q2SH55"/>
<dbReference type="Gene3D" id="3.40.1690.10">
    <property type="entry name" value="secretion proteins EscU"/>
    <property type="match status" value="1"/>
</dbReference>
<dbReference type="GO" id="GO:0005886">
    <property type="term" value="C:plasma membrane"/>
    <property type="evidence" value="ECO:0007669"/>
    <property type="project" value="UniProtKB-SubCell"/>
</dbReference>
<dbReference type="HOGENOM" id="CLU_041013_1_3_6"/>
<name>Q2SH55_HAHCH</name>
<evidence type="ECO:0000256" key="7">
    <source>
        <dbReference type="ARBA" id="ARBA00023136"/>
    </source>
</evidence>